<dbReference type="Gene3D" id="1.10.287.130">
    <property type="match status" value="1"/>
</dbReference>
<proteinExistence type="predicted"/>
<evidence type="ECO:0000256" key="2">
    <source>
        <dbReference type="ARBA" id="ARBA00004370"/>
    </source>
</evidence>
<dbReference type="EC" id="2.7.13.3" evidence="3"/>
<sequence>MTIHRRFIIQFFTQLILLFLLLVLTSLIVLMIIGFYLSNDEAKNDLTAADSLYLGSHMIKKNGKPAFDAELKKRADEQNGWLLALSKKGKVLAAYHAPESLASAIQTKESTALLLEKDAALSQFKIWELHPMDTQPVILLFGKTNAAQLLLKHLAADIDWAHQQLDLSTATLEALDKQKARIQLIDANKKVLDSAGSLPERSSLETLSDLSENEQYSVAVYKHEPSGLTVTVEAEHHVQSSAGSSIEKKLSSPLLVILVLLFILLLAVSIWYANKFGTPVVVLMKWIENLGNGIYEQPRDLHERPLLLTRKGKLKRKFRLYKELIDTLEELTRTLHDNERQRKKMSQTREEWTSGLSHDLKTPLSSIAGYTNMLQSDQYDWTEEEKKSFIQTISEKSNYMMKLIEDLTLTYRLRNDSLPIVKQPVDLNEFIRRTVIHYINMAEYEPFIFQFEPYPEQLLAPIDPKWFQRVLDNLIMNALKYNPAGTTIQLSVTMIEQELVMITINDDGIGMDHETLDKLFQRYYRGTNTTDPSSGTGLGMAITKQLIKLHGGSINVKSAPSEGTSIRILLPAKEKEEQHSAG</sequence>
<dbReference type="PANTHER" id="PTHR42878">
    <property type="entry name" value="TWO-COMPONENT HISTIDINE KINASE"/>
    <property type="match status" value="1"/>
</dbReference>
<name>A0ABR5AR48_BACBA</name>
<evidence type="ECO:0000256" key="4">
    <source>
        <dbReference type="ARBA" id="ARBA00022553"/>
    </source>
</evidence>
<keyword evidence="10" id="KW-0175">Coiled coil</keyword>
<feature type="transmembrane region" description="Helical" evidence="11">
    <location>
        <begin position="254"/>
        <end position="273"/>
    </location>
</feature>
<keyword evidence="11" id="KW-0472">Membrane</keyword>
<dbReference type="InterPro" id="IPR004358">
    <property type="entry name" value="Sig_transdc_His_kin-like_C"/>
</dbReference>
<feature type="coiled-coil region" evidence="10">
    <location>
        <begin position="314"/>
        <end position="348"/>
    </location>
</feature>
<dbReference type="RefSeq" id="WP_041114242.1">
    <property type="nucleotide sequence ID" value="NZ_JARTHD010000037.1"/>
</dbReference>
<dbReference type="PROSITE" id="PS50109">
    <property type="entry name" value="HIS_KIN"/>
    <property type="match status" value="1"/>
</dbReference>
<dbReference type="Pfam" id="PF02518">
    <property type="entry name" value="HATPase_c"/>
    <property type="match status" value="1"/>
</dbReference>
<dbReference type="PANTHER" id="PTHR42878:SF12">
    <property type="entry name" value="SENSOR HISTIDINE KINASE YCBM"/>
    <property type="match status" value="1"/>
</dbReference>
<keyword evidence="6" id="KW-0547">Nucleotide-binding</keyword>
<dbReference type="Pfam" id="PF00512">
    <property type="entry name" value="HisKA"/>
    <property type="match status" value="1"/>
</dbReference>
<evidence type="ECO:0000256" key="1">
    <source>
        <dbReference type="ARBA" id="ARBA00000085"/>
    </source>
</evidence>
<comment type="subcellular location">
    <subcellularLocation>
        <location evidence="2">Membrane</location>
    </subcellularLocation>
</comment>
<dbReference type="InterPro" id="IPR003661">
    <property type="entry name" value="HisK_dim/P_dom"/>
</dbReference>
<comment type="catalytic activity">
    <reaction evidence="1">
        <text>ATP + protein L-histidine = ADP + protein N-phospho-L-histidine.</text>
        <dbReference type="EC" id="2.7.13.3"/>
    </reaction>
</comment>
<dbReference type="InterPro" id="IPR036890">
    <property type="entry name" value="HATPase_C_sf"/>
</dbReference>
<dbReference type="GO" id="GO:0016301">
    <property type="term" value="F:kinase activity"/>
    <property type="evidence" value="ECO:0007669"/>
    <property type="project" value="UniProtKB-KW"/>
</dbReference>
<evidence type="ECO:0000256" key="10">
    <source>
        <dbReference type="SAM" id="Coils"/>
    </source>
</evidence>
<dbReference type="InterPro" id="IPR003594">
    <property type="entry name" value="HATPase_dom"/>
</dbReference>
<feature type="domain" description="Histidine kinase" evidence="12">
    <location>
        <begin position="355"/>
        <end position="574"/>
    </location>
</feature>
<evidence type="ECO:0000256" key="5">
    <source>
        <dbReference type="ARBA" id="ARBA00022679"/>
    </source>
</evidence>
<feature type="transmembrane region" description="Helical" evidence="11">
    <location>
        <begin position="12"/>
        <end position="37"/>
    </location>
</feature>
<evidence type="ECO:0000313" key="13">
    <source>
        <dbReference type="EMBL" id="KIL77216.1"/>
    </source>
</evidence>
<dbReference type="InterPro" id="IPR005467">
    <property type="entry name" value="His_kinase_dom"/>
</dbReference>
<accession>A0ABR5AR48</accession>
<keyword evidence="11" id="KW-1133">Transmembrane helix</keyword>
<reference evidence="13 14" key="1">
    <citation type="submission" date="2015-01" db="EMBL/GenBank/DDBJ databases">
        <title>Genome Assembly of Bacillus badius MTCC 1458.</title>
        <authorList>
            <person name="Verma A."/>
            <person name="Khatri I."/>
            <person name="Mual P."/>
            <person name="Subramanian S."/>
            <person name="Krishnamurthi S."/>
        </authorList>
    </citation>
    <scope>NUCLEOTIDE SEQUENCE [LARGE SCALE GENOMIC DNA]</scope>
    <source>
        <strain evidence="13 14">MTCC 1458</strain>
    </source>
</reference>
<keyword evidence="8" id="KW-0067">ATP-binding</keyword>
<keyword evidence="7 13" id="KW-0418">Kinase</keyword>
<gene>
    <name evidence="13" type="ORF">SD77_1663</name>
</gene>
<evidence type="ECO:0000259" key="12">
    <source>
        <dbReference type="PROSITE" id="PS50109"/>
    </source>
</evidence>
<evidence type="ECO:0000256" key="6">
    <source>
        <dbReference type="ARBA" id="ARBA00022741"/>
    </source>
</evidence>
<keyword evidence="14" id="KW-1185">Reference proteome</keyword>
<evidence type="ECO:0000313" key="14">
    <source>
        <dbReference type="Proteomes" id="UP000031982"/>
    </source>
</evidence>
<dbReference type="EMBL" id="JXLP01000016">
    <property type="protein sequence ID" value="KIL77216.1"/>
    <property type="molecule type" value="Genomic_DNA"/>
</dbReference>
<dbReference type="CDD" id="cd00075">
    <property type="entry name" value="HATPase"/>
    <property type="match status" value="1"/>
</dbReference>
<dbReference type="SMART" id="SM00387">
    <property type="entry name" value="HATPase_c"/>
    <property type="match status" value="1"/>
</dbReference>
<dbReference type="SUPFAM" id="SSF47384">
    <property type="entry name" value="Homodimeric domain of signal transducing histidine kinase"/>
    <property type="match status" value="1"/>
</dbReference>
<dbReference type="InterPro" id="IPR036097">
    <property type="entry name" value="HisK_dim/P_sf"/>
</dbReference>
<dbReference type="Gene3D" id="3.30.565.10">
    <property type="entry name" value="Histidine kinase-like ATPase, C-terminal domain"/>
    <property type="match status" value="1"/>
</dbReference>
<evidence type="ECO:0000256" key="3">
    <source>
        <dbReference type="ARBA" id="ARBA00012438"/>
    </source>
</evidence>
<dbReference type="SUPFAM" id="SSF55874">
    <property type="entry name" value="ATPase domain of HSP90 chaperone/DNA topoisomerase II/histidine kinase"/>
    <property type="match status" value="1"/>
</dbReference>
<evidence type="ECO:0000256" key="9">
    <source>
        <dbReference type="ARBA" id="ARBA00023012"/>
    </source>
</evidence>
<dbReference type="CDD" id="cd00082">
    <property type="entry name" value="HisKA"/>
    <property type="match status" value="1"/>
</dbReference>
<dbReference type="SMART" id="SM00388">
    <property type="entry name" value="HisKA"/>
    <property type="match status" value="1"/>
</dbReference>
<keyword evidence="5" id="KW-0808">Transferase</keyword>
<evidence type="ECO:0000256" key="7">
    <source>
        <dbReference type="ARBA" id="ARBA00022777"/>
    </source>
</evidence>
<dbReference type="PRINTS" id="PR00344">
    <property type="entry name" value="BCTRLSENSOR"/>
</dbReference>
<dbReference type="InterPro" id="IPR050351">
    <property type="entry name" value="BphY/WalK/GraS-like"/>
</dbReference>
<keyword evidence="11" id="KW-0812">Transmembrane</keyword>
<keyword evidence="4" id="KW-0597">Phosphoprotein</keyword>
<evidence type="ECO:0000256" key="11">
    <source>
        <dbReference type="SAM" id="Phobius"/>
    </source>
</evidence>
<protein>
    <recommendedName>
        <fullName evidence="3">histidine kinase</fullName>
        <ecNumber evidence="3">2.7.13.3</ecNumber>
    </recommendedName>
</protein>
<evidence type="ECO:0000256" key="8">
    <source>
        <dbReference type="ARBA" id="ARBA00022840"/>
    </source>
</evidence>
<comment type="caution">
    <text evidence="13">The sequence shown here is derived from an EMBL/GenBank/DDBJ whole genome shotgun (WGS) entry which is preliminary data.</text>
</comment>
<organism evidence="13 14">
    <name type="scientific">Bacillus badius</name>
    <dbReference type="NCBI Taxonomy" id="1455"/>
    <lineage>
        <taxon>Bacteria</taxon>
        <taxon>Bacillati</taxon>
        <taxon>Bacillota</taxon>
        <taxon>Bacilli</taxon>
        <taxon>Bacillales</taxon>
        <taxon>Bacillaceae</taxon>
        <taxon>Pseudobacillus</taxon>
    </lineage>
</organism>
<dbReference type="Proteomes" id="UP000031982">
    <property type="component" value="Unassembled WGS sequence"/>
</dbReference>
<keyword evidence="9" id="KW-0902">Two-component regulatory system</keyword>